<reference evidence="2" key="1">
    <citation type="journal article" date="2021" name="Proc. Natl. Acad. Sci. U.S.A.">
        <title>A Catalog of Tens of Thousands of Viruses from Human Metagenomes Reveals Hidden Associations with Chronic Diseases.</title>
        <authorList>
            <person name="Tisza M.J."/>
            <person name="Buck C.B."/>
        </authorList>
    </citation>
    <scope>NUCLEOTIDE SEQUENCE</scope>
    <source>
        <strain evidence="2">Ctj7f2</strain>
    </source>
</reference>
<feature type="compositionally biased region" description="Basic residues" evidence="1">
    <location>
        <begin position="22"/>
        <end position="32"/>
    </location>
</feature>
<evidence type="ECO:0000256" key="1">
    <source>
        <dbReference type="SAM" id="MobiDB-lite"/>
    </source>
</evidence>
<organism evidence="2">
    <name type="scientific">Siphoviridae sp. ctj7f2</name>
    <dbReference type="NCBI Taxonomy" id="2823593"/>
    <lineage>
        <taxon>Viruses</taxon>
        <taxon>Duplodnaviria</taxon>
        <taxon>Heunggongvirae</taxon>
        <taxon>Uroviricota</taxon>
        <taxon>Caudoviricetes</taxon>
    </lineage>
</organism>
<feature type="region of interest" description="Disordered" evidence="1">
    <location>
        <begin position="14"/>
        <end position="42"/>
    </location>
</feature>
<sequence>MPRQGRLLGCRRERRLQVPDRNHHHSPNKRRQGAPVTDNTDDDRFTVTLKYGGDYAAPWTVIRGDTADQVKKTIIDLLGGLKNSSAARNWDLATLIATASIILQDRYNQAAKDYVDNIASEGNNTIIDKINNATSKAQLADLLKQYKKIITSNSDVSEAFRSKRNSLTR</sequence>
<dbReference type="EMBL" id="BK014656">
    <property type="protein sequence ID" value="DAD66296.1"/>
    <property type="molecule type" value="Genomic_DNA"/>
</dbReference>
<name>A0A8S5L8N4_9CAUD</name>
<protein>
    <submittedName>
        <fullName evidence="2">Uncharacterized protein</fullName>
    </submittedName>
</protein>
<evidence type="ECO:0000313" key="2">
    <source>
        <dbReference type="EMBL" id="DAD66296.1"/>
    </source>
</evidence>
<proteinExistence type="predicted"/>
<accession>A0A8S5L8N4</accession>